<sequence>MAGGRYLVVDSNLGILSASIFEKTAGNCTIVQVDMADVCNAGQRQAKKATNEYKTSRRRGKS</sequence>
<dbReference type="EMBL" id="MUJZ01047280">
    <property type="protein sequence ID" value="OTF74391.1"/>
    <property type="molecule type" value="Genomic_DNA"/>
</dbReference>
<protein>
    <submittedName>
        <fullName evidence="1">Uncharacterized protein</fullName>
    </submittedName>
</protein>
<proteinExistence type="predicted"/>
<reference evidence="1 2" key="1">
    <citation type="submission" date="2017-03" db="EMBL/GenBank/DDBJ databases">
        <title>Genome Survey of Euroglyphus maynei.</title>
        <authorList>
            <person name="Arlian L.G."/>
            <person name="Morgan M.S."/>
            <person name="Rider S.D."/>
        </authorList>
    </citation>
    <scope>NUCLEOTIDE SEQUENCE [LARGE SCALE GENOMIC DNA]</scope>
    <source>
        <strain evidence="1">Arlian Lab</strain>
        <tissue evidence="1">Whole body</tissue>
    </source>
</reference>
<evidence type="ECO:0000313" key="1">
    <source>
        <dbReference type="EMBL" id="OTF74391.1"/>
    </source>
</evidence>
<dbReference type="OrthoDB" id="10254665at2759"/>
<dbReference type="Proteomes" id="UP000194236">
    <property type="component" value="Unassembled WGS sequence"/>
</dbReference>
<organism evidence="1 2">
    <name type="scientific">Euroglyphus maynei</name>
    <name type="common">Mayne's house dust mite</name>
    <dbReference type="NCBI Taxonomy" id="6958"/>
    <lineage>
        <taxon>Eukaryota</taxon>
        <taxon>Metazoa</taxon>
        <taxon>Ecdysozoa</taxon>
        <taxon>Arthropoda</taxon>
        <taxon>Chelicerata</taxon>
        <taxon>Arachnida</taxon>
        <taxon>Acari</taxon>
        <taxon>Acariformes</taxon>
        <taxon>Sarcoptiformes</taxon>
        <taxon>Astigmata</taxon>
        <taxon>Psoroptidia</taxon>
        <taxon>Analgoidea</taxon>
        <taxon>Pyroglyphidae</taxon>
        <taxon>Pyroglyphinae</taxon>
        <taxon>Euroglyphus</taxon>
    </lineage>
</organism>
<name>A0A1Y3B0S7_EURMA</name>
<dbReference type="AlphaFoldDB" id="A0A1Y3B0S7"/>
<gene>
    <name evidence="1" type="ORF">BLA29_012119</name>
</gene>
<accession>A0A1Y3B0S7</accession>
<keyword evidence="2" id="KW-1185">Reference proteome</keyword>
<comment type="caution">
    <text evidence="1">The sequence shown here is derived from an EMBL/GenBank/DDBJ whole genome shotgun (WGS) entry which is preliminary data.</text>
</comment>
<evidence type="ECO:0000313" key="2">
    <source>
        <dbReference type="Proteomes" id="UP000194236"/>
    </source>
</evidence>